<evidence type="ECO:0000313" key="1">
    <source>
        <dbReference type="EMBL" id="JAT79325.1"/>
    </source>
</evidence>
<organism evidence="1">
    <name type="scientific">Pectinophora gossypiella</name>
    <name type="common">Cotton pink bollworm</name>
    <name type="synonym">Depressaria gossypiella</name>
    <dbReference type="NCBI Taxonomy" id="13191"/>
    <lineage>
        <taxon>Eukaryota</taxon>
        <taxon>Metazoa</taxon>
        <taxon>Ecdysozoa</taxon>
        <taxon>Arthropoda</taxon>
        <taxon>Hexapoda</taxon>
        <taxon>Insecta</taxon>
        <taxon>Pterygota</taxon>
        <taxon>Neoptera</taxon>
        <taxon>Endopterygota</taxon>
        <taxon>Lepidoptera</taxon>
        <taxon>Glossata</taxon>
        <taxon>Ditrysia</taxon>
        <taxon>Gelechioidea</taxon>
        <taxon>Gelechiidae</taxon>
        <taxon>Apatetrinae</taxon>
        <taxon>Pectinophora</taxon>
    </lineage>
</organism>
<dbReference type="Gene3D" id="2.20.25.240">
    <property type="match status" value="1"/>
</dbReference>
<accession>A0A1E1VX74</accession>
<protein>
    <recommendedName>
        <fullName evidence="2">FLYWCH-type domain-containing protein</fullName>
    </recommendedName>
</protein>
<reference evidence="1" key="1">
    <citation type="submission" date="2015-09" db="EMBL/GenBank/DDBJ databases">
        <title>De novo assembly of Pectinophora gossypiella (Pink Bollworm) gut transcriptome.</title>
        <authorList>
            <person name="Tassone E.E."/>
        </authorList>
    </citation>
    <scope>NUCLEOTIDE SEQUENCE</scope>
</reference>
<dbReference type="EMBL" id="GDQN01011729">
    <property type="protein sequence ID" value="JAT79325.1"/>
    <property type="molecule type" value="Transcribed_RNA"/>
</dbReference>
<sequence length="107" mass="12712">TWRCTNRKCHSSLIWLNEEERVQKVRPHNCEPDFDAFEKLKIKQALRIAVCNDPNTPIMKIYESVIEPFQGNPRYQTLLPPFDSVKDFLYRTRKKCNGHLKVYNGFP</sequence>
<gene>
    <name evidence="1" type="ORF">g.106</name>
</gene>
<name>A0A1E1VX74_PECGO</name>
<feature type="non-terminal residue" evidence="1">
    <location>
        <position position="1"/>
    </location>
</feature>
<evidence type="ECO:0008006" key="2">
    <source>
        <dbReference type="Google" id="ProtNLM"/>
    </source>
</evidence>
<dbReference type="AlphaFoldDB" id="A0A1E1VX74"/>
<proteinExistence type="predicted"/>